<comment type="caution">
    <text evidence="3">The sequence shown here is derived from an EMBL/GenBank/DDBJ whole genome shotgun (WGS) entry which is preliminary data.</text>
</comment>
<gene>
    <name evidence="3" type="ORF">ACFO0N_15045</name>
</gene>
<feature type="domain" description="Tyr recombinase" evidence="2">
    <location>
        <begin position="131"/>
        <end position="340"/>
    </location>
</feature>
<reference evidence="3 4" key="1">
    <citation type="journal article" date="2019" name="Int. J. Syst. Evol. Microbiol.">
        <title>The Global Catalogue of Microorganisms (GCM) 10K type strain sequencing project: providing services to taxonomists for standard genome sequencing and annotation.</title>
        <authorList>
            <consortium name="The Broad Institute Genomics Platform"/>
            <consortium name="The Broad Institute Genome Sequencing Center for Infectious Disease"/>
            <person name="Wu L."/>
            <person name="Ma J."/>
        </authorList>
    </citation>
    <scope>NUCLEOTIDE SEQUENCE [LARGE SCALE GENOMIC DNA]</scope>
    <source>
        <strain evidence="3 4">CGMCC 1.12553</strain>
    </source>
</reference>
<evidence type="ECO:0000313" key="4">
    <source>
        <dbReference type="Proteomes" id="UP001595921"/>
    </source>
</evidence>
<dbReference type="InterPro" id="IPR013762">
    <property type="entry name" value="Integrase-like_cat_sf"/>
</dbReference>
<dbReference type="RefSeq" id="WP_267622854.1">
    <property type="nucleotide sequence ID" value="NZ_JAODIW010000006.1"/>
</dbReference>
<name>A0ABD5PEF0_9EURY</name>
<dbReference type="SUPFAM" id="SSF56349">
    <property type="entry name" value="DNA breaking-rejoining enzymes"/>
    <property type="match status" value="1"/>
</dbReference>
<dbReference type="Pfam" id="PF00589">
    <property type="entry name" value="Phage_integrase"/>
    <property type="match status" value="1"/>
</dbReference>
<dbReference type="PANTHER" id="PTHR30349">
    <property type="entry name" value="PHAGE INTEGRASE-RELATED"/>
    <property type="match status" value="1"/>
</dbReference>
<dbReference type="PROSITE" id="PS51898">
    <property type="entry name" value="TYR_RECOMBINASE"/>
    <property type="match status" value="1"/>
</dbReference>
<dbReference type="InterPro" id="IPR050090">
    <property type="entry name" value="Tyrosine_recombinase_XerCD"/>
</dbReference>
<evidence type="ECO:0000259" key="2">
    <source>
        <dbReference type="PROSITE" id="PS51898"/>
    </source>
</evidence>
<dbReference type="InterPro" id="IPR002104">
    <property type="entry name" value="Integrase_catalytic"/>
</dbReference>
<dbReference type="Gene3D" id="1.10.443.10">
    <property type="entry name" value="Intergrase catalytic core"/>
    <property type="match status" value="1"/>
</dbReference>
<dbReference type="PANTHER" id="PTHR30349:SF87">
    <property type="entry name" value="TRANSPOSASE A"/>
    <property type="match status" value="1"/>
</dbReference>
<sequence>MSTTKYDDVQRSLQNLRDEPISQGNIEAVETYIDASAAEGVGNSQQVRMIYAFKTLLKKFAPDDFELRGATESELKTVIARVNRSDYAEASKHKFRCAVKKFYKIENGGKHPEKVEFFSVHKKGAKASPVTRNDLFTEEELKSLFQGFRSTRDRAFFKLMYESGGRPGEIINTSIADFTSNGKGDFIFLQGLKGTPDRTNQLIRAGRTLREWLLEHPVGGTMGDIEDSSAPLFVKREQQACKNCGNIPHNHTDDCTEYVPNPRDRMNYDALRRRFKDACERAEIPENKQRPYNLRHTRLTEVAKFMGYEQLNKFAGWKPGSDRAKVYVHLNNDDVNQAIRQEYGLNTDNNESETVDCPFCGQTNQSHHSECGNCGRPLSLQQKNEQRSKQEVIDRLVELEEKGVLEKLDQI</sequence>
<dbReference type="AlphaFoldDB" id="A0ABD5PEF0"/>
<organism evidence="3 4">
    <name type="scientific">Halobium salinum</name>
    <dbReference type="NCBI Taxonomy" id="1364940"/>
    <lineage>
        <taxon>Archaea</taxon>
        <taxon>Methanobacteriati</taxon>
        <taxon>Methanobacteriota</taxon>
        <taxon>Stenosarchaea group</taxon>
        <taxon>Halobacteria</taxon>
        <taxon>Halobacteriales</taxon>
        <taxon>Haloferacaceae</taxon>
        <taxon>Halobium</taxon>
    </lineage>
</organism>
<dbReference type="Proteomes" id="UP001595921">
    <property type="component" value="Unassembled WGS sequence"/>
</dbReference>
<keyword evidence="4" id="KW-1185">Reference proteome</keyword>
<evidence type="ECO:0000256" key="1">
    <source>
        <dbReference type="ARBA" id="ARBA00023172"/>
    </source>
</evidence>
<dbReference type="GO" id="GO:0006310">
    <property type="term" value="P:DNA recombination"/>
    <property type="evidence" value="ECO:0007669"/>
    <property type="project" value="UniProtKB-KW"/>
</dbReference>
<dbReference type="InterPro" id="IPR011010">
    <property type="entry name" value="DNA_brk_join_enz"/>
</dbReference>
<evidence type="ECO:0000313" key="3">
    <source>
        <dbReference type="EMBL" id="MFC4359261.1"/>
    </source>
</evidence>
<keyword evidence="1" id="KW-0233">DNA recombination</keyword>
<dbReference type="EMBL" id="JBHSDS010000008">
    <property type="protein sequence ID" value="MFC4359261.1"/>
    <property type="molecule type" value="Genomic_DNA"/>
</dbReference>
<protein>
    <submittedName>
        <fullName evidence="3">Tyrosine-type recombinase/integrase</fullName>
    </submittedName>
</protein>
<proteinExistence type="predicted"/>
<accession>A0ABD5PEF0</accession>